<organism evidence="2 5">
    <name type="scientific">Actinopolyspora erythraea</name>
    <dbReference type="NCBI Taxonomy" id="414996"/>
    <lineage>
        <taxon>Bacteria</taxon>
        <taxon>Bacillati</taxon>
        <taxon>Actinomycetota</taxon>
        <taxon>Actinomycetes</taxon>
        <taxon>Actinopolysporales</taxon>
        <taxon>Actinopolysporaceae</taxon>
        <taxon>Actinopolyspora</taxon>
    </lineage>
</organism>
<evidence type="ECO:0000259" key="1">
    <source>
        <dbReference type="Pfam" id="PF09346"/>
    </source>
</evidence>
<dbReference type="HOGENOM" id="CLU_085722_0_1_11"/>
<dbReference type="SUPFAM" id="SSF160631">
    <property type="entry name" value="SMI1/KNR4-like"/>
    <property type="match status" value="1"/>
</dbReference>
<dbReference type="KEGG" id="aey:CDG81_18990"/>
<dbReference type="Pfam" id="PF09346">
    <property type="entry name" value="SMI1_KNR4"/>
    <property type="match status" value="1"/>
</dbReference>
<dbReference type="RefSeq" id="WP_043570720.1">
    <property type="nucleotide sequence ID" value="NZ_CP022752.1"/>
</dbReference>
<evidence type="ECO:0000313" key="3">
    <source>
        <dbReference type="EMBL" id="KGI82271.1"/>
    </source>
</evidence>
<dbReference type="EMBL" id="CP022752">
    <property type="protein sequence ID" value="ASU80004.1"/>
    <property type="molecule type" value="Genomic_DNA"/>
</dbReference>
<dbReference type="InterPro" id="IPR037883">
    <property type="entry name" value="Knr4/Smi1-like_sf"/>
</dbReference>
<feature type="domain" description="Knr4/Smi1-like" evidence="1">
    <location>
        <begin position="34"/>
        <end position="163"/>
    </location>
</feature>
<evidence type="ECO:0000313" key="2">
    <source>
        <dbReference type="EMBL" id="ASU80004.1"/>
    </source>
</evidence>
<dbReference type="OrthoDB" id="3287229at2"/>
<evidence type="ECO:0000313" key="5">
    <source>
        <dbReference type="Proteomes" id="UP000215043"/>
    </source>
</evidence>
<dbReference type="EMBL" id="JPMV01000012">
    <property type="protein sequence ID" value="KGI82271.1"/>
    <property type="molecule type" value="Genomic_DNA"/>
</dbReference>
<dbReference type="Proteomes" id="UP000215043">
    <property type="component" value="Chromosome"/>
</dbReference>
<dbReference type="InterPro" id="IPR018958">
    <property type="entry name" value="Knr4/Smi1-like_dom"/>
</dbReference>
<evidence type="ECO:0000313" key="4">
    <source>
        <dbReference type="Proteomes" id="UP000029737"/>
    </source>
</evidence>
<dbReference type="Proteomes" id="UP000029737">
    <property type="component" value="Unassembled WGS sequence"/>
</dbReference>
<sequence>MDVTLLWTKITLWLAEHAPTTASELRQAQPPPDMADFESGFELALPHQLKEWWSCCGGTETGALTDVLPPFYAPYGASGAWRVWCELRETWADKWHRPACDYYAGSAGSSFHPAWIPIAGDGFADELVVDLRPGPLRGCVLEWEQETSRVGPPLWADLASMLADVHRALVEGGSAGYSRPTVTEDGRLDWQIR</sequence>
<proteinExistence type="predicted"/>
<dbReference type="AlphaFoldDB" id="A0A099D8L5"/>
<reference evidence="3 4" key="1">
    <citation type="journal article" date="2014" name="PLoS ONE">
        <title>Identification and Characterization of a New Erythromycin Biosynthetic Gene Cluster in Actinopolyspora erythraea YIM90600, a Novel Erythronolide-Producing Halophilic Actinomycete Isolated from Salt Field.</title>
        <authorList>
            <person name="Chen D."/>
            <person name="Feng J."/>
            <person name="Huang L."/>
            <person name="Zhang Q."/>
            <person name="Wu J."/>
            <person name="Zhu X."/>
            <person name="Duan Y."/>
            <person name="Xu Z."/>
        </authorList>
    </citation>
    <scope>NUCLEOTIDE SEQUENCE [LARGE SCALE GENOMIC DNA]</scope>
    <source>
        <strain evidence="3 4">YIM90600</strain>
    </source>
</reference>
<dbReference type="eggNOG" id="COG4282">
    <property type="taxonomic scope" value="Bacteria"/>
</dbReference>
<name>A0A099D8L5_9ACTN</name>
<keyword evidence="4" id="KW-1185">Reference proteome</keyword>
<accession>A0A099D8L5</accession>
<gene>
    <name evidence="2" type="ORF">CDG81_18990</name>
    <name evidence="3" type="ORF">IL38_05925</name>
</gene>
<reference evidence="2 5" key="2">
    <citation type="submission" date="2017-08" db="EMBL/GenBank/DDBJ databases">
        <title>The complete genome sequence of moderately halophilic actinomycete Actinopolyspora erythraea YIM 90600, the producer of novel erythromycin, novel actinopolysporins A-C and tubercidin.</title>
        <authorList>
            <person name="Yin M."/>
            <person name="Tang S."/>
        </authorList>
    </citation>
    <scope>NUCLEOTIDE SEQUENCE [LARGE SCALE GENOMIC DNA]</scope>
    <source>
        <strain evidence="2 5">YIM 90600</strain>
    </source>
</reference>
<protein>
    <submittedName>
        <fullName evidence="2">SMI1/KNR4 family protein</fullName>
    </submittedName>
</protein>